<feature type="compositionally biased region" description="Basic and acidic residues" evidence="1">
    <location>
        <begin position="114"/>
        <end position="129"/>
    </location>
</feature>
<feature type="compositionally biased region" description="Basic and acidic residues" evidence="1">
    <location>
        <begin position="159"/>
        <end position="186"/>
    </location>
</feature>
<proteinExistence type="predicted"/>
<accession>A0A6A4T496</accession>
<feature type="compositionally biased region" description="Basic residues" evidence="1">
    <location>
        <begin position="255"/>
        <end position="264"/>
    </location>
</feature>
<feature type="compositionally biased region" description="Acidic residues" evidence="1">
    <location>
        <begin position="23"/>
        <end position="43"/>
    </location>
</feature>
<dbReference type="Proteomes" id="UP000438429">
    <property type="component" value="Unassembled WGS sequence"/>
</dbReference>
<organism evidence="2 3">
    <name type="scientific">Scophthalmus maximus</name>
    <name type="common">Turbot</name>
    <name type="synonym">Psetta maxima</name>
    <dbReference type="NCBI Taxonomy" id="52904"/>
    <lineage>
        <taxon>Eukaryota</taxon>
        <taxon>Metazoa</taxon>
        <taxon>Chordata</taxon>
        <taxon>Craniata</taxon>
        <taxon>Vertebrata</taxon>
        <taxon>Euteleostomi</taxon>
        <taxon>Actinopterygii</taxon>
        <taxon>Neopterygii</taxon>
        <taxon>Teleostei</taxon>
        <taxon>Neoteleostei</taxon>
        <taxon>Acanthomorphata</taxon>
        <taxon>Carangaria</taxon>
        <taxon>Pleuronectiformes</taxon>
        <taxon>Pleuronectoidei</taxon>
        <taxon>Scophthalmidae</taxon>
        <taxon>Scophthalmus</taxon>
    </lineage>
</organism>
<dbReference type="AlphaFoldDB" id="A0A6A4T496"/>
<protein>
    <submittedName>
        <fullName evidence="2">Uncharacterized protein</fullName>
    </submittedName>
</protein>
<feature type="compositionally biased region" description="Acidic residues" evidence="1">
    <location>
        <begin position="212"/>
        <end position="228"/>
    </location>
</feature>
<feature type="compositionally biased region" description="Acidic residues" evidence="1">
    <location>
        <begin position="1"/>
        <end position="14"/>
    </location>
</feature>
<evidence type="ECO:0000256" key="1">
    <source>
        <dbReference type="SAM" id="MobiDB-lite"/>
    </source>
</evidence>
<reference evidence="2 3" key="1">
    <citation type="submission" date="2019-06" db="EMBL/GenBank/DDBJ databases">
        <title>Draft genomes of female and male turbot (Scophthalmus maximus).</title>
        <authorList>
            <person name="Xu H."/>
            <person name="Xu X.-W."/>
            <person name="Shao C."/>
            <person name="Chen S."/>
        </authorList>
    </citation>
    <scope>NUCLEOTIDE SEQUENCE [LARGE SCALE GENOMIC DNA]</scope>
    <source>
        <strain evidence="2">Ysfricsl-2016a</strain>
        <tissue evidence="2">Blood</tissue>
    </source>
</reference>
<feature type="region of interest" description="Disordered" evidence="1">
    <location>
        <begin position="1"/>
        <end position="264"/>
    </location>
</feature>
<gene>
    <name evidence="2" type="ORF">F2P81_009876</name>
</gene>
<dbReference type="EMBL" id="VEVO01000009">
    <property type="protein sequence ID" value="KAF0037002.1"/>
    <property type="molecule type" value="Genomic_DNA"/>
</dbReference>
<comment type="caution">
    <text evidence="2">The sequence shown here is derived from an EMBL/GenBank/DDBJ whole genome shotgun (WGS) entry which is preliminary data.</text>
</comment>
<name>A0A6A4T496_SCOMX</name>
<evidence type="ECO:0000313" key="3">
    <source>
        <dbReference type="Proteomes" id="UP000438429"/>
    </source>
</evidence>
<sequence length="264" mass="28646">MTSGEMDEQDDEESSSSFRWWEESDDDTDDNDTDDYDTDDGGDADVCGDRCGKSPVRRAAADAEVAEEGAPPGPPAKRPGGCGTAEDEASSDSSRRRHESVDGGSVRTGQDLARGVRVDPLEGGDRAEGEMGADNQPVEKEASAADGGGAHLRGPGRKRPGERDRAEDETSNKRSRCIHERDDRRLVRAGRGLAHGVGIDLVGGGGRQKGDGDDDDDDDDVQPVEEEATTAARPSGKRSRKRQREHDEDEDEDRKHRRPLKRVR</sequence>
<evidence type="ECO:0000313" key="2">
    <source>
        <dbReference type="EMBL" id="KAF0037002.1"/>
    </source>
</evidence>